<keyword evidence="3" id="KW-0067">ATP-binding</keyword>
<evidence type="ECO:0000313" key="7">
    <source>
        <dbReference type="Proteomes" id="UP000675747"/>
    </source>
</evidence>
<dbReference type="GO" id="GO:0017168">
    <property type="term" value="F:5-oxoprolinase (ATP-hydrolyzing) activity"/>
    <property type="evidence" value="ECO:0007669"/>
    <property type="project" value="UniProtKB-EC"/>
</dbReference>
<proteinExistence type="predicted"/>
<keyword evidence="7" id="KW-1185">Reference proteome</keyword>
<dbReference type="InterPro" id="IPR029000">
    <property type="entry name" value="Cyclophilin-like_dom_sf"/>
</dbReference>
<dbReference type="SUPFAM" id="SSF50891">
    <property type="entry name" value="Cyclophilin-like"/>
    <property type="match status" value="1"/>
</dbReference>
<feature type="domain" description="Carboxyltransferase" evidence="4">
    <location>
        <begin position="3"/>
        <end position="208"/>
    </location>
</feature>
<accession>A0A8J7VWK6</accession>
<comment type="caution">
    <text evidence="5">The sequence shown here is derived from an EMBL/GenBank/DDBJ whole genome shotgun (WGS) entry which is preliminary data.</text>
</comment>
<dbReference type="SUPFAM" id="SSF160467">
    <property type="entry name" value="PH0987 N-terminal domain-like"/>
    <property type="match status" value="1"/>
</dbReference>
<dbReference type="Gene3D" id="3.30.1360.40">
    <property type="match status" value="1"/>
</dbReference>
<keyword evidence="2 5" id="KW-0378">Hydrolase</keyword>
<dbReference type="EC" id="3.5.2.9" evidence="5"/>
<dbReference type="Gene3D" id="2.40.100.10">
    <property type="entry name" value="Cyclophilin-like"/>
    <property type="match status" value="1"/>
</dbReference>
<dbReference type="NCBIfam" id="TIGR00370">
    <property type="entry name" value="5-oxoprolinase subunit PxpB"/>
    <property type="match status" value="1"/>
</dbReference>
<evidence type="ECO:0000313" key="6">
    <source>
        <dbReference type="EMBL" id="MBS7458740.1"/>
    </source>
</evidence>
<organism evidence="5">
    <name type="scientific">Coralloluteibacterium stylophorae</name>
    <dbReference type="NCBI Taxonomy" id="1776034"/>
    <lineage>
        <taxon>Bacteria</taxon>
        <taxon>Pseudomonadati</taxon>
        <taxon>Pseudomonadota</taxon>
        <taxon>Gammaproteobacteria</taxon>
        <taxon>Lysobacterales</taxon>
        <taxon>Lysobacteraceae</taxon>
        <taxon>Coralloluteibacterium</taxon>
    </lineage>
</organism>
<dbReference type="RefSeq" id="WP_211927523.1">
    <property type="nucleotide sequence ID" value="NZ_JAGQFT020000013.1"/>
</dbReference>
<dbReference type="AlphaFoldDB" id="A0A8J7VWK6"/>
<dbReference type="PANTHER" id="PTHR34698">
    <property type="entry name" value="5-OXOPROLINASE SUBUNIT B"/>
    <property type="match status" value="1"/>
</dbReference>
<gene>
    <name evidence="5" type="primary">pxpB</name>
    <name evidence="6" type="ORF">KB893_016485</name>
    <name evidence="5" type="ORF">KB893_14015</name>
</gene>
<name>A0A8J7VWK6_9GAMM</name>
<evidence type="ECO:0000256" key="2">
    <source>
        <dbReference type="ARBA" id="ARBA00022801"/>
    </source>
</evidence>
<evidence type="ECO:0000313" key="5">
    <source>
        <dbReference type="EMBL" id="MBR0563621.1"/>
    </source>
</evidence>
<keyword evidence="1" id="KW-0547">Nucleotide-binding</keyword>
<dbReference type="EMBL" id="JAGQFT020000013">
    <property type="protein sequence ID" value="MBS7458740.1"/>
    <property type="molecule type" value="Genomic_DNA"/>
</dbReference>
<dbReference type="Proteomes" id="UP000675747">
    <property type="component" value="Unassembled WGS sequence"/>
</dbReference>
<dbReference type="InterPro" id="IPR003833">
    <property type="entry name" value="CT_C_D"/>
</dbReference>
<dbReference type="InterPro" id="IPR010016">
    <property type="entry name" value="PxpB"/>
</dbReference>
<evidence type="ECO:0000259" key="4">
    <source>
        <dbReference type="SMART" id="SM00796"/>
    </source>
</evidence>
<reference evidence="5" key="2">
    <citation type="submission" date="2021-04" db="EMBL/GenBank/DDBJ databases">
        <authorList>
            <person name="Karlyshev A.V."/>
        </authorList>
    </citation>
    <scope>NUCLEOTIDE SEQUENCE</scope>
    <source>
        <strain evidence="5">LMG 29479</strain>
    </source>
</reference>
<dbReference type="GO" id="GO:0005524">
    <property type="term" value="F:ATP binding"/>
    <property type="evidence" value="ECO:0007669"/>
    <property type="project" value="UniProtKB-KW"/>
</dbReference>
<reference evidence="6 7" key="1">
    <citation type="journal article" date="2021" name="Microbiol. Resour. Announc.">
        <title>Draft Genome Sequence of Coralloluteibacterium stylophorae LMG 29479T.</title>
        <authorList>
            <person name="Karlyshev A.V."/>
            <person name="Kudryashova E.B."/>
            <person name="Ariskina E.V."/>
            <person name="Conroy A.P."/>
            <person name="Abidueva E.Y."/>
        </authorList>
    </citation>
    <scope>NUCLEOTIDE SEQUENCE [LARGE SCALE GENOMIC DNA]</scope>
    <source>
        <strain evidence="6 7">LMG 29479</strain>
    </source>
</reference>
<protein>
    <submittedName>
        <fullName evidence="5">5-oxoprolinase subunit PxpB</fullName>
        <ecNumber evidence="5">3.5.2.9</ecNumber>
    </submittedName>
</protein>
<sequence>MTPRIETLGEDALLVHLGTGIDADINRRVHALRARLDAGRPPWVLELVPAFASLAVVVDRGPHGGPALDAAREWLLPHVAALDVGAGEDASPAVDIPVRYGGAGGPDLEPLAGELGMTPADLVARHAAGDYRVGMLGFAPGFPYLLGLDPALAAPRLATPRARVAAGSVGIGGAQSGIYPREGPGGWRIIGRTATVLFDPQRTPATLLRPGDRVRFVPVPG</sequence>
<evidence type="ECO:0000256" key="3">
    <source>
        <dbReference type="ARBA" id="ARBA00022840"/>
    </source>
</evidence>
<dbReference type="SMART" id="SM00796">
    <property type="entry name" value="AHS1"/>
    <property type="match status" value="1"/>
</dbReference>
<dbReference type="EMBL" id="JAGQFT010000155">
    <property type="protein sequence ID" value="MBR0563621.1"/>
    <property type="molecule type" value="Genomic_DNA"/>
</dbReference>
<evidence type="ECO:0000256" key="1">
    <source>
        <dbReference type="ARBA" id="ARBA00022741"/>
    </source>
</evidence>
<dbReference type="PANTHER" id="PTHR34698:SF2">
    <property type="entry name" value="5-OXOPROLINASE SUBUNIT B"/>
    <property type="match status" value="1"/>
</dbReference>
<dbReference type="Pfam" id="PF02682">
    <property type="entry name" value="CT_C_D"/>
    <property type="match status" value="1"/>
</dbReference>